<keyword evidence="5" id="KW-1185">Reference proteome</keyword>
<comment type="caution">
    <text evidence="4">The sequence shown here is derived from an EMBL/GenBank/DDBJ whole genome shotgun (WGS) entry which is preliminary data.</text>
</comment>
<sequence>MSAVTTRRGARTGAVGLRGVTGTLVEVEADVATGLPAFSLVGLPDSTTLQARERVRAAAGAIGTPLAQRRITVNLSPAFIHKVGSGFDLGIAVAILAAQGTLDPEAVADVVHLGELGLDATLRPIPGVLPALIAARAAGVRRAVVPEQNAREARLVDGIEVFSAVDLGQVMRHHGCRAPLNPPAQKTLAPRRPPATRAEAGARRPGLDFADVIGQAQARRAAEVAAAGGHHLMLQGPPGTGKTMIASRISGILPALEDEDAIAVSAIRSLDRSFDAGGGLIRTAPFESPHHTASAPSVIGGGSGIARPGAVSRAHAGVLFLDEAPEFNSRVLEALREPLETGDITLHRALSVTRYPARFQLVLAANPCPCGLSWGKGTRCTCTPMQRRSYLRKISGPVLDRIDMRVDVGPVDPMRRDAGASESSAEIARRVARARQSQAARFADEPWHLNSQIPGPELRRTYSADERAAAMLQRALSHGRLTLRGHDRVLRVAWTLADLDGSARPDTDHVGLALTLRGKDL</sequence>
<dbReference type="InterPro" id="IPR014721">
    <property type="entry name" value="Ribsml_uS5_D2-typ_fold_subgr"/>
</dbReference>
<dbReference type="PANTHER" id="PTHR32039">
    <property type="entry name" value="MAGNESIUM-CHELATASE SUBUNIT CHLI"/>
    <property type="match status" value="1"/>
</dbReference>
<dbReference type="SUPFAM" id="SSF54211">
    <property type="entry name" value="Ribosomal protein S5 domain 2-like"/>
    <property type="match status" value="1"/>
</dbReference>
<protein>
    <submittedName>
        <fullName evidence="4">YifB family Mg chelatase-like AAA ATPase</fullName>
    </submittedName>
</protein>
<dbReference type="InterPro" id="IPR004482">
    <property type="entry name" value="Mg_chelat-rel"/>
</dbReference>
<dbReference type="SUPFAM" id="SSF52540">
    <property type="entry name" value="P-loop containing nucleoside triphosphate hydrolases"/>
    <property type="match status" value="1"/>
</dbReference>
<gene>
    <name evidence="4" type="ORF">I8D64_14980</name>
</gene>
<dbReference type="Proteomes" id="UP000612352">
    <property type="component" value="Unassembled WGS sequence"/>
</dbReference>
<dbReference type="RefSeq" id="WP_200503599.1">
    <property type="nucleotide sequence ID" value="NZ_JAEDAJ010000012.1"/>
</dbReference>
<evidence type="ECO:0000313" key="4">
    <source>
        <dbReference type="EMBL" id="MBK0332703.1"/>
    </source>
</evidence>
<comment type="similarity">
    <text evidence="1">Belongs to the Mg-chelatase subunits D/I family. ComM subfamily.</text>
</comment>
<dbReference type="Pfam" id="PF01078">
    <property type="entry name" value="Mg_chelatase"/>
    <property type="match status" value="1"/>
</dbReference>
<dbReference type="InterPro" id="IPR020568">
    <property type="entry name" value="Ribosomal_Su5_D2-typ_SF"/>
</dbReference>
<feature type="domain" description="AAA+ ATPase" evidence="3">
    <location>
        <begin position="228"/>
        <end position="412"/>
    </location>
</feature>
<dbReference type="Gene3D" id="3.30.230.10">
    <property type="match status" value="1"/>
</dbReference>
<accession>A0ABS1BDK1</accession>
<evidence type="ECO:0000259" key="3">
    <source>
        <dbReference type="SMART" id="SM00382"/>
    </source>
</evidence>
<dbReference type="Pfam" id="PF13541">
    <property type="entry name" value="ChlI"/>
    <property type="match status" value="1"/>
</dbReference>
<proteinExistence type="inferred from homology"/>
<dbReference type="InterPro" id="IPR045006">
    <property type="entry name" value="CHLI-like"/>
</dbReference>
<dbReference type="SMART" id="SM00382">
    <property type="entry name" value="AAA"/>
    <property type="match status" value="1"/>
</dbReference>
<organism evidence="4 5">
    <name type="scientific">Brachybacterium halotolerans</name>
    <dbReference type="NCBI Taxonomy" id="2795215"/>
    <lineage>
        <taxon>Bacteria</taxon>
        <taxon>Bacillati</taxon>
        <taxon>Actinomycetota</taxon>
        <taxon>Actinomycetes</taxon>
        <taxon>Micrococcales</taxon>
        <taxon>Dermabacteraceae</taxon>
        <taxon>Brachybacterium</taxon>
    </lineage>
</organism>
<dbReference type="InterPro" id="IPR027417">
    <property type="entry name" value="P-loop_NTPase"/>
</dbReference>
<dbReference type="EMBL" id="JAEDAJ010000012">
    <property type="protein sequence ID" value="MBK0332703.1"/>
    <property type="molecule type" value="Genomic_DNA"/>
</dbReference>
<name>A0ABS1BDK1_9MICO</name>
<dbReference type="InterPro" id="IPR025158">
    <property type="entry name" value="Mg_chelat-rel_C"/>
</dbReference>
<dbReference type="InterPro" id="IPR000523">
    <property type="entry name" value="Mg_chelatse_chII-like_cat_dom"/>
</dbReference>
<dbReference type="Pfam" id="PF13335">
    <property type="entry name" value="Mg_chelatase_C"/>
    <property type="match status" value="1"/>
</dbReference>
<dbReference type="PANTHER" id="PTHR32039:SF7">
    <property type="entry name" value="COMPETENCE PROTEIN COMM"/>
    <property type="match status" value="1"/>
</dbReference>
<dbReference type="NCBIfam" id="TIGR00368">
    <property type="entry name" value="YifB family Mg chelatase-like AAA ATPase"/>
    <property type="match status" value="1"/>
</dbReference>
<evidence type="ECO:0000313" key="5">
    <source>
        <dbReference type="Proteomes" id="UP000612352"/>
    </source>
</evidence>
<dbReference type="CDD" id="cd00009">
    <property type="entry name" value="AAA"/>
    <property type="match status" value="1"/>
</dbReference>
<dbReference type="InterPro" id="IPR003593">
    <property type="entry name" value="AAA+_ATPase"/>
</dbReference>
<dbReference type="Gene3D" id="3.40.50.300">
    <property type="entry name" value="P-loop containing nucleotide triphosphate hydrolases"/>
    <property type="match status" value="1"/>
</dbReference>
<feature type="region of interest" description="Disordered" evidence="2">
    <location>
        <begin position="176"/>
        <end position="203"/>
    </location>
</feature>
<evidence type="ECO:0000256" key="1">
    <source>
        <dbReference type="ARBA" id="ARBA00006354"/>
    </source>
</evidence>
<reference evidence="4 5" key="1">
    <citation type="submission" date="2020-12" db="EMBL/GenBank/DDBJ databases">
        <title>Brachybacterium sp. MASK1Z-5, whole genome shotgun sequence.</title>
        <authorList>
            <person name="Tuo L."/>
        </authorList>
    </citation>
    <scope>NUCLEOTIDE SEQUENCE [LARGE SCALE GENOMIC DNA]</scope>
    <source>
        <strain evidence="4 5">MASK1Z-5</strain>
    </source>
</reference>
<evidence type="ECO:0000256" key="2">
    <source>
        <dbReference type="SAM" id="MobiDB-lite"/>
    </source>
</evidence>